<reference evidence="4 5" key="1">
    <citation type="submission" date="2017-03" db="EMBL/GenBank/DDBJ databases">
        <authorList>
            <person name="Afonso C.L."/>
            <person name="Miller P.J."/>
            <person name="Scott M.A."/>
            <person name="Spackman E."/>
            <person name="Goraichik I."/>
            <person name="Dimitrov K.M."/>
            <person name="Suarez D.L."/>
            <person name="Swayne D.E."/>
        </authorList>
    </citation>
    <scope>NUCLEOTIDE SEQUENCE [LARGE SCALE GENOMIC DNA]</scope>
    <source>
        <strain evidence="4">PRJEB14757</strain>
    </source>
</reference>
<gene>
    <name evidence="4" type="ORF">MTBBW1_2120011</name>
</gene>
<dbReference type="EMBL" id="FWEV01000127">
    <property type="protein sequence ID" value="SLM30102.1"/>
    <property type="molecule type" value="Genomic_DNA"/>
</dbReference>
<dbReference type="AlphaFoldDB" id="A0A1W1HCH5"/>
<dbReference type="PANTHER" id="PTHR44591">
    <property type="entry name" value="STRESS RESPONSE REGULATOR PROTEIN 1"/>
    <property type="match status" value="1"/>
</dbReference>
<sequence>MPQETEIPVLASHMGNNETVMIIDDVAEQIEIATVILKKLGYRAVSASSGEEAITYLKSASVDILILDMVMEPGMDGLDTYKKILEIHPGQKAVIVSGYAENNRVKQLQRLGATHYVKKPYTIDKIGKALKEALEK</sequence>
<dbReference type="GO" id="GO:0016740">
    <property type="term" value="F:transferase activity"/>
    <property type="evidence" value="ECO:0007669"/>
    <property type="project" value="UniProtKB-KW"/>
</dbReference>
<dbReference type="PANTHER" id="PTHR44591:SF3">
    <property type="entry name" value="RESPONSE REGULATORY DOMAIN-CONTAINING PROTEIN"/>
    <property type="match status" value="1"/>
</dbReference>
<dbReference type="Gene3D" id="3.40.50.2300">
    <property type="match status" value="1"/>
</dbReference>
<feature type="modified residue" description="4-aspartylphosphate" evidence="2">
    <location>
        <position position="68"/>
    </location>
</feature>
<protein>
    <submittedName>
        <fullName evidence="4">Putative Sporulation initiation phosphotransferase F</fullName>
        <ecNumber evidence="4">2.7.-.-</ecNumber>
    </submittedName>
</protein>
<evidence type="ECO:0000259" key="3">
    <source>
        <dbReference type="PROSITE" id="PS50110"/>
    </source>
</evidence>
<dbReference type="Pfam" id="PF00072">
    <property type="entry name" value="Response_reg"/>
    <property type="match status" value="1"/>
</dbReference>
<name>A0A1W1HCH5_9BACT</name>
<dbReference type="EC" id="2.7.-.-" evidence="4"/>
<organism evidence="4 5">
    <name type="scientific">Desulfamplus magnetovallimortis</name>
    <dbReference type="NCBI Taxonomy" id="1246637"/>
    <lineage>
        <taxon>Bacteria</taxon>
        <taxon>Pseudomonadati</taxon>
        <taxon>Thermodesulfobacteriota</taxon>
        <taxon>Desulfobacteria</taxon>
        <taxon>Desulfobacterales</taxon>
        <taxon>Desulfobacteraceae</taxon>
        <taxon>Desulfamplus</taxon>
    </lineage>
</organism>
<dbReference type="CDD" id="cd00156">
    <property type="entry name" value="REC"/>
    <property type="match status" value="1"/>
</dbReference>
<dbReference type="Proteomes" id="UP000191931">
    <property type="component" value="Unassembled WGS sequence"/>
</dbReference>
<dbReference type="SUPFAM" id="SSF52172">
    <property type="entry name" value="CheY-like"/>
    <property type="match status" value="1"/>
</dbReference>
<dbReference type="InterPro" id="IPR011006">
    <property type="entry name" value="CheY-like_superfamily"/>
</dbReference>
<feature type="domain" description="Response regulatory" evidence="3">
    <location>
        <begin position="19"/>
        <end position="134"/>
    </location>
</feature>
<dbReference type="STRING" id="1246637.MTBBW1_2120011"/>
<keyword evidence="4" id="KW-0808">Transferase</keyword>
<dbReference type="PROSITE" id="PS50110">
    <property type="entry name" value="RESPONSE_REGULATORY"/>
    <property type="match status" value="1"/>
</dbReference>
<accession>A0A1W1HCH5</accession>
<dbReference type="InterPro" id="IPR050595">
    <property type="entry name" value="Bact_response_regulator"/>
</dbReference>
<keyword evidence="1 2" id="KW-0597">Phosphoprotein</keyword>
<evidence type="ECO:0000313" key="4">
    <source>
        <dbReference type="EMBL" id="SLM30102.1"/>
    </source>
</evidence>
<dbReference type="SMART" id="SM00448">
    <property type="entry name" value="REC"/>
    <property type="match status" value="1"/>
</dbReference>
<keyword evidence="5" id="KW-1185">Reference proteome</keyword>
<evidence type="ECO:0000256" key="2">
    <source>
        <dbReference type="PROSITE-ProRule" id="PRU00169"/>
    </source>
</evidence>
<evidence type="ECO:0000313" key="5">
    <source>
        <dbReference type="Proteomes" id="UP000191931"/>
    </source>
</evidence>
<dbReference type="InterPro" id="IPR001789">
    <property type="entry name" value="Sig_transdc_resp-reg_receiver"/>
</dbReference>
<dbReference type="GO" id="GO:0000160">
    <property type="term" value="P:phosphorelay signal transduction system"/>
    <property type="evidence" value="ECO:0007669"/>
    <property type="project" value="InterPro"/>
</dbReference>
<evidence type="ECO:0000256" key="1">
    <source>
        <dbReference type="ARBA" id="ARBA00022553"/>
    </source>
</evidence>
<proteinExistence type="predicted"/>